<feature type="region of interest" description="Disordered" evidence="1">
    <location>
        <begin position="1"/>
        <end position="34"/>
    </location>
</feature>
<gene>
    <name evidence="2" type="ORF">ERS007739_01069</name>
</gene>
<dbReference type="EMBL" id="CSBK01000370">
    <property type="protein sequence ID" value="COX31815.1"/>
    <property type="molecule type" value="Genomic_DNA"/>
</dbReference>
<evidence type="ECO:0000256" key="1">
    <source>
        <dbReference type="SAM" id="MobiDB-lite"/>
    </source>
</evidence>
<organism evidence="2 3">
    <name type="scientific">Mycobacterium tuberculosis</name>
    <dbReference type="NCBI Taxonomy" id="1773"/>
    <lineage>
        <taxon>Bacteria</taxon>
        <taxon>Bacillati</taxon>
        <taxon>Actinomycetota</taxon>
        <taxon>Actinomycetes</taxon>
        <taxon>Mycobacteriales</taxon>
        <taxon>Mycobacteriaceae</taxon>
        <taxon>Mycobacterium</taxon>
        <taxon>Mycobacterium tuberculosis complex</taxon>
    </lineage>
</organism>
<feature type="compositionally biased region" description="Polar residues" evidence="1">
    <location>
        <begin position="1"/>
        <end position="10"/>
    </location>
</feature>
<sequence length="34" mass="3606">MPLGSGQRNSGRPALRQKFSGSMPRFLNAASTQG</sequence>
<reference evidence="3" key="1">
    <citation type="submission" date="2015-03" db="EMBL/GenBank/DDBJ databases">
        <authorList>
            <consortium name="Pathogen Informatics"/>
        </authorList>
    </citation>
    <scope>NUCLEOTIDE SEQUENCE [LARGE SCALE GENOMIC DNA]</scope>
    <source>
        <strain evidence="3">N09902308</strain>
    </source>
</reference>
<dbReference type="AlphaFoldDB" id="A0A916L987"/>
<accession>A0A916L987</accession>
<evidence type="ECO:0000313" key="2">
    <source>
        <dbReference type="EMBL" id="COX31815.1"/>
    </source>
</evidence>
<proteinExistence type="predicted"/>
<dbReference type="Proteomes" id="UP000039021">
    <property type="component" value="Unassembled WGS sequence"/>
</dbReference>
<comment type="caution">
    <text evidence="2">The sequence shown here is derived from an EMBL/GenBank/DDBJ whole genome shotgun (WGS) entry which is preliminary data.</text>
</comment>
<evidence type="ECO:0000313" key="3">
    <source>
        <dbReference type="Proteomes" id="UP000039021"/>
    </source>
</evidence>
<protein>
    <submittedName>
        <fullName evidence="2">Uncharacterized protein</fullName>
    </submittedName>
</protein>
<name>A0A916L987_MYCTX</name>